<feature type="non-terminal residue" evidence="2">
    <location>
        <position position="467"/>
    </location>
</feature>
<organism evidence="2 3">
    <name type="scientific">Ancylostoma duodenale</name>
    <dbReference type="NCBI Taxonomy" id="51022"/>
    <lineage>
        <taxon>Eukaryota</taxon>
        <taxon>Metazoa</taxon>
        <taxon>Ecdysozoa</taxon>
        <taxon>Nematoda</taxon>
        <taxon>Chromadorea</taxon>
        <taxon>Rhabditida</taxon>
        <taxon>Rhabditina</taxon>
        <taxon>Rhabditomorpha</taxon>
        <taxon>Strongyloidea</taxon>
        <taxon>Ancylostomatidae</taxon>
        <taxon>Ancylostomatinae</taxon>
        <taxon>Ancylostoma</taxon>
    </lineage>
</organism>
<dbReference type="PANTHER" id="PTHR47331">
    <property type="entry name" value="PHD-TYPE DOMAIN-CONTAINING PROTEIN"/>
    <property type="match status" value="1"/>
</dbReference>
<dbReference type="PANTHER" id="PTHR47331:SF1">
    <property type="entry name" value="GAG-LIKE PROTEIN"/>
    <property type="match status" value="1"/>
</dbReference>
<protein>
    <submittedName>
        <fullName evidence="2">Tas retrotransposon peptidase A16</fullName>
    </submittedName>
</protein>
<dbReference type="InterPro" id="IPR008737">
    <property type="entry name" value="DUF1758"/>
</dbReference>
<dbReference type="EMBL" id="KN778679">
    <property type="protein sequence ID" value="KIH44318.1"/>
    <property type="molecule type" value="Genomic_DNA"/>
</dbReference>
<dbReference type="InterPro" id="IPR021109">
    <property type="entry name" value="Peptidase_aspartic_dom_sf"/>
</dbReference>
<dbReference type="SUPFAM" id="SSF56672">
    <property type="entry name" value="DNA/RNA polymerases"/>
    <property type="match status" value="1"/>
</dbReference>
<dbReference type="Gene3D" id="3.30.70.270">
    <property type="match status" value="1"/>
</dbReference>
<evidence type="ECO:0000313" key="3">
    <source>
        <dbReference type="Proteomes" id="UP000054047"/>
    </source>
</evidence>
<dbReference type="InterPro" id="IPR043502">
    <property type="entry name" value="DNA/RNA_pol_sf"/>
</dbReference>
<accession>A0A0C2BKP3</accession>
<dbReference type="Proteomes" id="UP000054047">
    <property type="component" value="Unassembled WGS sequence"/>
</dbReference>
<dbReference type="Gene3D" id="3.10.10.10">
    <property type="entry name" value="HIV Type 1 Reverse Transcriptase, subunit A, domain 1"/>
    <property type="match status" value="1"/>
</dbReference>
<proteinExistence type="predicted"/>
<gene>
    <name evidence="2" type="ORF">ANCDUO_25657</name>
</gene>
<dbReference type="Pfam" id="PF05585">
    <property type="entry name" value="DUF1758"/>
    <property type="match status" value="1"/>
</dbReference>
<dbReference type="InterPro" id="IPR043128">
    <property type="entry name" value="Rev_trsase/Diguanyl_cyclase"/>
</dbReference>
<feature type="domain" description="DUF1758" evidence="1">
    <location>
        <begin position="78"/>
        <end position="225"/>
    </location>
</feature>
<evidence type="ECO:0000259" key="1">
    <source>
        <dbReference type="Pfam" id="PF05585"/>
    </source>
</evidence>
<dbReference type="AlphaFoldDB" id="A0A0C2BKP3"/>
<evidence type="ECO:0000313" key="2">
    <source>
        <dbReference type="EMBL" id="KIH44318.1"/>
    </source>
</evidence>
<dbReference type="Gene3D" id="2.40.70.10">
    <property type="entry name" value="Acid Proteases"/>
    <property type="match status" value="1"/>
</dbReference>
<name>A0A0C2BKP3_9BILA</name>
<sequence>PPGLKLTKEQKAQQTAKKTSANQNFAVIVAKQSSASCKIDDHTILPKQETPRSQRNHVDLLVGQARIWNNRTHEFEDVHMILDTGAEQSFITNDYADRLGLKDGGQLQLTIQTFGNSSPTERVCGTTTVEIEDRQGTRHSFDLAKIDYIAGDTHRSDLSEADRKYLMDNNIHSSISPQIRTLTTPIQLGCADLFELLDQGLGQAHNLPSGLKLLHSRIGYLVTGRNSFATERSNALEKRELNDKIWAQFRATVERHEDGYHVRLPWKDAAQDLPDNRAIAYNRLKGTRTKFKDQPDILRQYHKTFQDQLETGVIEEVDETAPPNGKIKDTTKLRMVFDGLAHYRNAPCLNDKLHQGPVILPSLVDMLIRFRIGNIRIISDVEKAFLQVHLQKRDRDATRCLWMRDIDKPVDPSNVIAYRFTRVTFGLNCSPFLLGATIAEHLHNTPDKEMATLIKNTVYVDNLLMTA</sequence>
<feature type="non-terminal residue" evidence="2">
    <location>
        <position position="1"/>
    </location>
</feature>
<keyword evidence="3" id="KW-1185">Reference proteome</keyword>
<dbReference type="OrthoDB" id="5875526at2759"/>
<reference evidence="2 3" key="1">
    <citation type="submission" date="2013-12" db="EMBL/GenBank/DDBJ databases">
        <title>Draft genome of the parsitic nematode Ancylostoma duodenale.</title>
        <authorList>
            <person name="Mitreva M."/>
        </authorList>
    </citation>
    <scope>NUCLEOTIDE SEQUENCE [LARGE SCALE GENOMIC DNA]</scope>
    <source>
        <strain evidence="2 3">Zhejiang</strain>
    </source>
</reference>